<dbReference type="GeneTree" id="ENSGT01030000234667"/>
<dbReference type="GO" id="GO:0019722">
    <property type="term" value="P:calcium-mediated signaling"/>
    <property type="evidence" value="ECO:0007669"/>
    <property type="project" value="TreeGrafter"/>
</dbReference>
<accession>A0A3Q3AUH1</accession>
<dbReference type="GO" id="GO:0019957">
    <property type="term" value="F:C-C chemokine binding"/>
    <property type="evidence" value="ECO:0007669"/>
    <property type="project" value="TreeGrafter"/>
</dbReference>
<dbReference type="RefSeq" id="XP_024858684.1">
    <property type="nucleotide sequence ID" value="XM_025002916.2"/>
</dbReference>
<keyword evidence="6 10" id="KW-0472">Membrane</keyword>
<comment type="subcellular location">
    <subcellularLocation>
        <location evidence="1">Cell membrane</location>
        <topology evidence="1">Multi-pass membrane protein</topology>
    </subcellularLocation>
</comment>
<dbReference type="RefSeq" id="XP_024858686.1">
    <property type="nucleotide sequence ID" value="XM_025002918.2"/>
</dbReference>
<dbReference type="InterPro" id="IPR050119">
    <property type="entry name" value="CCR1-9-like"/>
</dbReference>
<dbReference type="RefSeq" id="XP_024858685.1">
    <property type="nucleotide sequence ID" value="XM_025002917.2"/>
</dbReference>
<feature type="transmembrane region" description="Helical" evidence="10">
    <location>
        <begin position="85"/>
        <end position="106"/>
    </location>
</feature>
<evidence type="ECO:0000313" key="13">
    <source>
        <dbReference type="Proteomes" id="UP000264800"/>
    </source>
</evidence>
<keyword evidence="13" id="KW-1185">Reference proteome</keyword>
<organism evidence="12 13">
    <name type="scientific">Kryptolebias marmoratus</name>
    <name type="common">Mangrove killifish</name>
    <name type="synonym">Rivulus marmoratus</name>
    <dbReference type="NCBI Taxonomy" id="37003"/>
    <lineage>
        <taxon>Eukaryota</taxon>
        <taxon>Metazoa</taxon>
        <taxon>Chordata</taxon>
        <taxon>Craniata</taxon>
        <taxon>Vertebrata</taxon>
        <taxon>Euteleostomi</taxon>
        <taxon>Actinopterygii</taxon>
        <taxon>Neopterygii</taxon>
        <taxon>Teleostei</taxon>
        <taxon>Neoteleostei</taxon>
        <taxon>Acanthomorphata</taxon>
        <taxon>Ovalentaria</taxon>
        <taxon>Atherinomorphae</taxon>
        <taxon>Cyprinodontiformes</taxon>
        <taxon>Rivulidae</taxon>
        <taxon>Kryptolebias</taxon>
    </lineage>
</organism>
<keyword evidence="3 9" id="KW-0812">Transmembrane</keyword>
<evidence type="ECO:0000256" key="10">
    <source>
        <dbReference type="SAM" id="Phobius"/>
    </source>
</evidence>
<evidence type="ECO:0000256" key="6">
    <source>
        <dbReference type="ARBA" id="ARBA00023136"/>
    </source>
</evidence>
<feature type="transmembrane region" description="Helical" evidence="10">
    <location>
        <begin position="52"/>
        <end position="76"/>
    </location>
</feature>
<dbReference type="InterPro" id="IPR000276">
    <property type="entry name" value="GPCR_Rhodpsn"/>
</dbReference>
<reference evidence="12" key="1">
    <citation type="submission" date="2025-08" db="UniProtKB">
        <authorList>
            <consortium name="Ensembl"/>
        </authorList>
    </citation>
    <scope>IDENTIFICATION</scope>
</reference>
<protein>
    <submittedName>
        <fullName evidence="12">Chemokine (C-C motif) receptor 6a</fullName>
    </submittedName>
</protein>
<dbReference type="GO" id="GO:0060326">
    <property type="term" value="P:cell chemotaxis"/>
    <property type="evidence" value="ECO:0007669"/>
    <property type="project" value="TreeGrafter"/>
</dbReference>
<keyword evidence="8 9" id="KW-0807">Transducer</keyword>
<dbReference type="Proteomes" id="UP000264800">
    <property type="component" value="Unplaced"/>
</dbReference>
<evidence type="ECO:0000256" key="5">
    <source>
        <dbReference type="ARBA" id="ARBA00023040"/>
    </source>
</evidence>
<dbReference type="GeneID" id="108251250"/>
<comment type="similarity">
    <text evidence="9">Belongs to the G-protein coupled receptor 1 family.</text>
</comment>
<reference evidence="12" key="2">
    <citation type="submission" date="2025-09" db="UniProtKB">
        <authorList>
            <consortium name="Ensembl"/>
        </authorList>
    </citation>
    <scope>IDENTIFICATION</scope>
</reference>
<evidence type="ECO:0000256" key="3">
    <source>
        <dbReference type="ARBA" id="ARBA00022692"/>
    </source>
</evidence>
<feature type="transmembrane region" description="Helical" evidence="10">
    <location>
        <begin position="320"/>
        <end position="339"/>
    </location>
</feature>
<name>A0A3Q3AUH1_KRYMA</name>
<dbReference type="PROSITE" id="PS50262">
    <property type="entry name" value="G_PROTEIN_RECEP_F1_2"/>
    <property type="match status" value="1"/>
</dbReference>
<evidence type="ECO:0000313" key="12">
    <source>
        <dbReference type="Ensembl" id="ENSKMAP00000020196.1"/>
    </source>
</evidence>
<dbReference type="SUPFAM" id="SSF81321">
    <property type="entry name" value="Family A G protein-coupled receptor-like"/>
    <property type="match status" value="1"/>
</dbReference>
<feature type="transmembrane region" description="Helical" evidence="10">
    <location>
        <begin position="236"/>
        <end position="257"/>
    </location>
</feature>
<evidence type="ECO:0000259" key="11">
    <source>
        <dbReference type="PROSITE" id="PS50262"/>
    </source>
</evidence>
<evidence type="ECO:0000256" key="1">
    <source>
        <dbReference type="ARBA" id="ARBA00004651"/>
    </source>
</evidence>
<dbReference type="SMART" id="SM01381">
    <property type="entry name" value="7TM_GPCR_Srsx"/>
    <property type="match status" value="1"/>
</dbReference>
<evidence type="ECO:0000256" key="9">
    <source>
        <dbReference type="RuleBase" id="RU000688"/>
    </source>
</evidence>
<dbReference type="Pfam" id="PF00001">
    <property type="entry name" value="7tm_1"/>
    <property type="match status" value="1"/>
</dbReference>
<dbReference type="Ensembl" id="ENSKMAT00000020463.1">
    <property type="protein sequence ID" value="ENSKMAP00000020196.1"/>
    <property type="gene ID" value="ENSKMAG00000015021.1"/>
</dbReference>
<evidence type="ECO:0000256" key="4">
    <source>
        <dbReference type="ARBA" id="ARBA00022989"/>
    </source>
</evidence>
<dbReference type="AlphaFoldDB" id="A0A3Q3AUH1"/>
<keyword evidence="2" id="KW-1003">Cell membrane</keyword>
<dbReference type="GO" id="GO:0009897">
    <property type="term" value="C:external side of plasma membrane"/>
    <property type="evidence" value="ECO:0007669"/>
    <property type="project" value="TreeGrafter"/>
</dbReference>
<feature type="transmembrane region" description="Helical" evidence="10">
    <location>
        <begin position="269"/>
        <end position="287"/>
    </location>
</feature>
<sequence>MLRKMKTDSSMEELILNQLVLNYTDSESDYNAEVIGPCTFNIQQSVKNVLSLYVHSIICILGFVGNILVIITYALYKNTKSMTDIFLLNVAIADLLFVLALPFIVYNELYSWPMGQVACKLLRGSYSVNLYSGMLMLACISIDRYIAIIHAHRHFRLRLLSYNFLICAFVWVCAILLSIPTFVFYQWYEPMNGTTVMVETKEEEPTLTAPEYVCEMRFEDSETAKTVKVASPSIQLAFSFFLPLIIMIVCYTAVIVALMKARNFHRHKAVWVVLVVVVVFITCHLPYNSVLLYDTVSMFHLLPCEEADAWQTALTVTQSVAYMHCCLNPVVYGFIGVRFRTNLKKIFQDLRCLGKNRAKQSSFILVEQLH</sequence>
<dbReference type="GO" id="GO:0007204">
    <property type="term" value="P:positive regulation of cytosolic calcium ion concentration"/>
    <property type="evidence" value="ECO:0007669"/>
    <property type="project" value="TreeGrafter"/>
</dbReference>
<dbReference type="InterPro" id="IPR017452">
    <property type="entry name" value="GPCR_Rhodpsn_7TM"/>
</dbReference>
<dbReference type="PANTHER" id="PTHR10489">
    <property type="entry name" value="CELL ADHESION MOLECULE"/>
    <property type="match status" value="1"/>
</dbReference>
<dbReference type="PROSITE" id="PS00237">
    <property type="entry name" value="G_PROTEIN_RECEP_F1_1"/>
    <property type="match status" value="1"/>
</dbReference>
<keyword evidence="5 9" id="KW-0297">G-protein coupled receptor</keyword>
<dbReference type="GO" id="GO:0016493">
    <property type="term" value="F:C-C chemokine receptor activity"/>
    <property type="evidence" value="ECO:0007669"/>
    <property type="project" value="TreeGrafter"/>
</dbReference>
<feature type="domain" description="G-protein coupled receptors family 1 profile" evidence="11">
    <location>
        <begin position="65"/>
        <end position="332"/>
    </location>
</feature>
<dbReference type="Gene3D" id="1.20.1070.10">
    <property type="entry name" value="Rhodopsin 7-helix transmembrane proteins"/>
    <property type="match status" value="1"/>
</dbReference>
<dbReference type="InterPro" id="IPR000355">
    <property type="entry name" value="Chemokine_rcpt"/>
</dbReference>
<keyword evidence="7 9" id="KW-0675">Receptor</keyword>
<dbReference type="PRINTS" id="PR00237">
    <property type="entry name" value="GPCRRHODOPSN"/>
</dbReference>
<evidence type="ECO:0000256" key="2">
    <source>
        <dbReference type="ARBA" id="ARBA00022475"/>
    </source>
</evidence>
<keyword evidence="4 10" id="KW-1133">Transmembrane helix</keyword>
<feature type="transmembrane region" description="Helical" evidence="10">
    <location>
        <begin position="159"/>
        <end position="188"/>
    </location>
</feature>
<feature type="transmembrane region" description="Helical" evidence="10">
    <location>
        <begin position="126"/>
        <end position="147"/>
    </location>
</feature>
<dbReference type="PRINTS" id="PR00657">
    <property type="entry name" value="CCCHEMOKINER"/>
</dbReference>
<dbReference type="GO" id="GO:0006955">
    <property type="term" value="P:immune response"/>
    <property type="evidence" value="ECO:0007669"/>
    <property type="project" value="TreeGrafter"/>
</dbReference>
<evidence type="ECO:0000256" key="7">
    <source>
        <dbReference type="ARBA" id="ARBA00023170"/>
    </source>
</evidence>
<dbReference type="OrthoDB" id="9828427at2759"/>
<dbReference type="PANTHER" id="PTHR10489:SF611">
    <property type="entry name" value="C-C CHEMOKINE RECEPTOR TYPE 6"/>
    <property type="match status" value="1"/>
</dbReference>
<dbReference type="STRING" id="37003.ENSKMAP00000020196"/>
<evidence type="ECO:0000256" key="8">
    <source>
        <dbReference type="ARBA" id="ARBA00023224"/>
    </source>
</evidence>
<proteinExistence type="inferred from homology"/>